<dbReference type="Pfam" id="PF25484">
    <property type="entry name" value="DUF7907"/>
    <property type="match status" value="1"/>
</dbReference>
<reference evidence="2" key="1">
    <citation type="journal article" date="2023" name="Mol. Phylogenet. Evol.">
        <title>Genome-scale phylogeny and comparative genomics of the fungal order Sordariales.</title>
        <authorList>
            <person name="Hensen N."/>
            <person name="Bonometti L."/>
            <person name="Westerberg I."/>
            <person name="Brannstrom I.O."/>
            <person name="Guillou S."/>
            <person name="Cros-Aarteil S."/>
            <person name="Calhoun S."/>
            <person name="Haridas S."/>
            <person name="Kuo A."/>
            <person name="Mondo S."/>
            <person name="Pangilinan J."/>
            <person name="Riley R."/>
            <person name="LaButti K."/>
            <person name="Andreopoulos B."/>
            <person name="Lipzen A."/>
            <person name="Chen C."/>
            <person name="Yan M."/>
            <person name="Daum C."/>
            <person name="Ng V."/>
            <person name="Clum A."/>
            <person name="Steindorff A."/>
            <person name="Ohm R.A."/>
            <person name="Martin F."/>
            <person name="Silar P."/>
            <person name="Natvig D.O."/>
            <person name="Lalanne C."/>
            <person name="Gautier V."/>
            <person name="Ament-Velasquez S.L."/>
            <person name="Kruys A."/>
            <person name="Hutchinson M.I."/>
            <person name="Powell A.J."/>
            <person name="Barry K."/>
            <person name="Miller A.N."/>
            <person name="Grigoriev I.V."/>
            <person name="Debuchy R."/>
            <person name="Gladieux P."/>
            <person name="Hiltunen Thoren M."/>
            <person name="Johannesson H."/>
        </authorList>
    </citation>
    <scope>NUCLEOTIDE SEQUENCE</scope>
    <source>
        <strain evidence="2">PSN243</strain>
    </source>
</reference>
<keyword evidence="3" id="KW-1185">Reference proteome</keyword>
<accession>A0AAV9GUV5</accession>
<sequence length="235" mass="24946">MLTTLLLTAALAAASPLSPRQKTPLDYPPRFTGDAFTLIANVTSSPPNPLFNPHHWVLSTEQVGSGKYAAVLSPTGPGTVLFLNGTARDISAENTSILAPPANLSTGVLPVGMQFNTAGQRRVAVELNYGMGQVGAGIGIGLRDPYPRLFPPVSMQFGTFMVCKEPNPAPGAGRPEYPVYWARSGVVVVAENCVGISLLAQCAPLPELAGVEKWNIIKAQVGCYEDVKAIDWSQW</sequence>
<dbReference type="InterPro" id="IPR057229">
    <property type="entry name" value="DUF7907"/>
</dbReference>
<proteinExistence type="predicted"/>
<organism evidence="2 3">
    <name type="scientific">Podospora aff. communis PSN243</name>
    <dbReference type="NCBI Taxonomy" id="3040156"/>
    <lineage>
        <taxon>Eukaryota</taxon>
        <taxon>Fungi</taxon>
        <taxon>Dikarya</taxon>
        <taxon>Ascomycota</taxon>
        <taxon>Pezizomycotina</taxon>
        <taxon>Sordariomycetes</taxon>
        <taxon>Sordariomycetidae</taxon>
        <taxon>Sordariales</taxon>
        <taxon>Podosporaceae</taxon>
        <taxon>Podospora</taxon>
    </lineage>
</organism>
<comment type="caution">
    <text evidence="2">The sequence shown here is derived from an EMBL/GenBank/DDBJ whole genome shotgun (WGS) entry which is preliminary data.</text>
</comment>
<gene>
    <name evidence="2" type="ORF">QBC34DRAFT_458635</name>
</gene>
<evidence type="ECO:0000313" key="2">
    <source>
        <dbReference type="EMBL" id="KAK4451153.1"/>
    </source>
</evidence>
<protein>
    <recommendedName>
        <fullName evidence="1">DUF7907 domain-containing protein</fullName>
    </recommendedName>
</protein>
<name>A0AAV9GUV5_9PEZI</name>
<dbReference type="AlphaFoldDB" id="A0AAV9GUV5"/>
<evidence type="ECO:0000259" key="1">
    <source>
        <dbReference type="Pfam" id="PF25484"/>
    </source>
</evidence>
<dbReference type="EMBL" id="MU865929">
    <property type="protein sequence ID" value="KAK4451153.1"/>
    <property type="molecule type" value="Genomic_DNA"/>
</dbReference>
<reference evidence="2" key="2">
    <citation type="submission" date="2023-05" db="EMBL/GenBank/DDBJ databases">
        <authorList>
            <consortium name="Lawrence Berkeley National Laboratory"/>
            <person name="Steindorff A."/>
            <person name="Hensen N."/>
            <person name="Bonometti L."/>
            <person name="Westerberg I."/>
            <person name="Brannstrom I.O."/>
            <person name="Guillou S."/>
            <person name="Cros-Aarteil S."/>
            <person name="Calhoun S."/>
            <person name="Haridas S."/>
            <person name="Kuo A."/>
            <person name="Mondo S."/>
            <person name="Pangilinan J."/>
            <person name="Riley R."/>
            <person name="Labutti K."/>
            <person name="Andreopoulos B."/>
            <person name="Lipzen A."/>
            <person name="Chen C."/>
            <person name="Yanf M."/>
            <person name="Daum C."/>
            <person name="Ng V."/>
            <person name="Clum A."/>
            <person name="Ohm R."/>
            <person name="Martin F."/>
            <person name="Silar P."/>
            <person name="Natvig D."/>
            <person name="Lalanne C."/>
            <person name="Gautier V."/>
            <person name="Ament-Velasquez S.L."/>
            <person name="Kruys A."/>
            <person name="Hutchinson M.I."/>
            <person name="Powell A.J."/>
            <person name="Barry K."/>
            <person name="Miller A.N."/>
            <person name="Grigoriev I.V."/>
            <person name="Debuchy R."/>
            <person name="Gladieux P."/>
            <person name="Thoren M.H."/>
            <person name="Johannesson H."/>
        </authorList>
    </citation>
    <scope>NUCLEOTIDE SEQUENCE</scope>
    <source>
        <strain evidence="2">PSN243</strain>
    </source>
</reference>
<evidence type="ECO:0000313" key="3">
    <source>
        <dbReference type="Proteomes" id="UP001321760"/>
    </source>
</evidence>
<dbReference type="Proteomes" id="UP001321760">
    <property type="component" value="Unassembled WGS sequence"/>
</dbReference>
<feature type="domain" description="DUF7907" evidence="1">
    <location>
        <begin position="35"/>
        <end position="202"/>
    </location>
</feature>